<proteinExistence type="predicted"/>
<reference evidence="1" key="1">
    <citation type="submission" date="2021-05" db="EMBL/GenBank/DDBJ databases">
        <authorList>
            <person name="Pan Q."/>
            <person name="Jouanno E."/>
            <person name="Zahm M."/>
            <person name="Klopp C."/>
            <person name="Cabau C."/>
            <person name="Louis A."/>
            <person name="Berthelot C."/>
            <person name="Parey E."/>
            <person name="Roest Crollius H."/>
            <person name="Montfort J."/>
            <person name="Robinson-Rechavi M."/>
            <person name="Bouchez O."/>
            <person name="Lampietro C."/>
            <person name="Lopez Roques C."/>
            <person name="Donnadieu C."/>
            <person name="Postlethwait J."/>
            <person name="Bobe J."/>
            <person name="Dillon D."/>
            <person name="Chandos A."/>
            <person name="von Hippel F."/>
            <person name="Guiguen Y."/>
        </authorList>
    </citation>
    <scope>NUCLEOTIDE SEQUENCE</scope>
    <source>
        <strain evidence="1">YG-Jan2019</strain>
    </source>
</reference>
<evidence type="ECO:0000313" key="2">
    <source>
        <dbReference type="Proteomes" id="UP001157502"/>
    </source>
</evidence>
<organism evidence="1 2">
    <name type="scientific">Dallia pectoralis</name>
    <name type="common">Alaska blackfish</name>
    <dbReference type="NCBI Taxonomy" id="75939"/>
    <lineage>
        <taxon>Eukaryota</taxon>
        <taxon>Metazoa</taxon>
        <taxon>Chordata</taxon>
        <taxon>Craniata</taxon>
        <taxon>Vertebrata</taxon>
        <taxon>Euteleostomi</taxon>
        <taxon>Actinopterygii</taxon>
        <taxon>Neopterygii</taxon>
        <taxon>Teleostei</taxon>
        <taxon>Protacanthopterygii</taxon>
        <taxon>Esociformes</taxon>
        <taxon>Umbridae</taxon>
        <taxon>Dallia</taxon>
    </lineage>
</organism>
<gene>
    <name evidence="1" type="ORF">DPEC_G00309770</name>
</gene>
<accession>A0ACC2FEV2</accession>
<evidence type="ECO:0000313" key="1">
    <source>
        <dbReference type="EMBL" id="KAJ7989948.1"/>
    </source>
</evidence>
<dbReference type="Proteomes" id="UP001157502">
    <property type="component" value="Chromosome 29"/>
</dbReference>
<name>A0ACC2FEV2_DALPE</name>
<sequence length="103" mass="11655">MGEVLTSRVRTKKGARKKSDFERCERGYSEFCPAPCSQISRTELCNISRWASVVSLSARKTLVDISDEQTDEAPPGTHRCSRWARLFVYSLHTSIKISPRGYA</sequence>
<comment type="caution">
    <text evidence="1">The sequence shown here is derived from an EMBL/GenBank/DDBJ whole genome shotgun (WGS) entry which is preliminary data.</text>
</comment>
<dbReference type="EMBL" id="CM055756">
    <property type="protein sequence ID" value="KAJ7989948.1"/>
    <property type="molecule type" value="Genomic_DNA"/>
</dbReference>
<keyword evidence="2" id="KW-1185">Reference proteome</keyword>
<protein>
    <submittedName>
        <fullName evidence="1">Uncharacterized protein</fullName>
    </submittedName>
</protein>